<dbReference type="CDD" id="cd00093">
    <property type="entry name" value="HTH_XRE"/>
    <property type="match status" value="1"/>
</dbReference>
<dbReference type="SUPFAM" id="SSF47413">
    <property type="entry name" value="lambda repressor-like DNA-binding domains"/>
    <property type="match status" value="1"/>
</dbReference>
<dbReference type="PROSITE" id="PS50943">
    <property type="entry name" value="HTH_CROC1"/>
    <property type="match status" value="1"/>
</dbReference>
<comment type="caution">
    <text evidence="2">The sequence shown here is derived from an EMBL/GenBank/DDBJ whole genome shotgun (WGS) entry which is preliminary data.</text>
</comment>
<dbReference type="Pfam" id="PF19054">
    <property type="entry name" value="DUF5753"/>
    <property type="match status" value="1"/>
</dbReference>
<dbReference type="InterPro" id="IPR043917">
    <property type="entry name" value="DUF5753"/>
</dbReference>
<name>A0ABN2XZ86_9ACTN</name>
<dbReference type="Gene3D" id="1.10.260.40">
    <property type="entry name" value="lambda repressor-like DNA-binding domains"/>
    <property type="match status" value="1"/>
</dbReference>
<evidence type="ECO:0000313" key="3">
    <source>
        <dbReference type="Proteomes" id="UP001500443"/>
    </source>
</evidence>
<protein>
    <submittedName>
        <fullName evidence="2">Helix-turn-helix transcriptional regulator</fullName>
    </submittedName>
</protein>
<evidence type="ECO:0000313" key="2">
    <source>
        <dbReference type="EMBL" id="GAA2119313.1"/>
    </source>
</evidence>
<feature type="domain" description="HTH cro/C1-type" evidence="1">
    <location>
        <begin position="31"/>
        <end position="86"/>
    </location>
</feature>
<accession>A0ABN2XZ86</accession>
<dbReference type="InterPro" id="IPR010982">
    <property type="entry name" value="Lambda_DNA-bd_dom_sf"/>
</dbReference>
<dbReference type="SMART" id="SM00530">
    <property type="entry name" value="HTH_XRE"/>
    <property type="match status" value="1"/>
</dbReference>
<organism evidence="2 3">
    <name type="scientific">Streptomyces synnematoformans</name>
    <dbReference type="NCBI Taxonomy" id="415721"/>
    <lineage>
        <taxon>Bacteria</taxon>
        <taxon>Bacillati</taxon>
        <taxon>Actinomycetota</taxon>
        <taxon>Actinomycetes</taxon>
        <taxon>Kitasatosporales</taxon>
        <taxon>Streptomycetaceae</taxon>
        <taxon>Streptomyces</taxon>
    </lineage>
</organism>
<proteinExistence type="predicted"/>
<reference evidence="2 3" key="1">
    <citation type="journal article" date="2019" name="Int. J. Syst. Evol. Microbiol.">
        <title>The Global Catalogue of Microorganisms (GCM) 10K type strain sequencing project: providing services to taxonomists for standard genome sequencing and annotation.</title>
        <authorList>
            <consortium name="The Broad Institute Genomics Platform"/>
            <consortium name="The Broad Institute Genome Sequencing Center for Infectious Disease"/>
            <person name="Wu L."/>
            <person name="Ma J."/>
        </authorList>
    </citation>
    <scope>NUCLEOTIDE SEQUENCE [LARGE SCALE GENOMIC DNA]</scope>
    <source>
        <strain evidence="2 3">JCM 15481</strain>
    </source>
</reference>
<gene>
    <name evidence="2" type="ORF">GCM10009802_21430</name>
</gene>
<dbReference type="Pfam" id="PF13560">
    <property type="entry name" value="HTH_31"/>
    <property type="match status" value="1"/>
</dbReference>
<keyword evidence="3" id="KW-1185">Reference proteome</keyword>
<sequence>MRSPCEYAYEGWAVAAEQRPTVRRRVLGANLRRLREDKGLHLEDSAERLGCHPAKVSRIEAGRSGIRQLDLRVLLDLYGVTGDGERDGWLALAREGRRQRWWRVLEDQLPQDFLDLVGLEDEVYECRGFQPGIVPGLFQTEGYATAVIQGGSTGDLDVEQRAKLRVRMERQKALFRSAPAPLKVWMVLGEAALRQQVGGPEVLRHQLLHLIEMGRLPNVTLQVLPFTAGAYLGGPYPFLIYRFPPPAALEVVLLENFASHAYLEAREDTARLGSAFDHIRATALSALESESLIGTIANELPRP</sequence>
<dbReference type="EMBL" id="BAAAPF010000046">
    <property type="protein sequence ID" value="GAA2119313.1"/>
    <property type="molecule type" value="Genomic_DNA"/>
</dbReference>
<dbReference type="Proteomes" id="UP001500443">
    <property type="component" value="Unassembled WGS sequence"/>
</dbReference>
<dbReference type="InterPro" id="IPR001387">
    <property type="entry name" value="Cro/C1-type_HTH"/>
</dbReference>
<evidence type="ECO:0000259" key="1">
    <source>
        <dbReference type="PROSITE" id="PS50943"/>
    </source>
</evidence>